<feature type="chain" id="PRO_5039936363" description="DDE Tnp4 domain-containing protein" evidence="8">
    <location>
        <begin position="28"/>
        <end position="411"/>
    </location>
</feature>
<keyword evidence="4" id="KW-0540">Nuclease</keyword>
<dbReference type="EMBL" id="JABSTU010000006">
    <property type="protein sequence ID" value="KAH8029256.1"/>
    <property type="molecule type" value="Genomic_DNA"/>
</dbReference>
<keyword evidence="5" id="KW-0479">Metal-binding</keyword>
<dbReference type="GO" id="GO:0046872">
    <property type="term" value="F:metal ion binding"/>
    <property type="evidence" value="ECO:0007669"/>
    <property type="project" value="UniProtKB-KW"/>
</dbReference>
<dbReference type="PANTHER" id="PTHR22930:SF85">
    <property type="entry name" value="GH03217P-RELATED"/>
    <property type="match status" value="1"/>
</dbReference>
<evidence type="ECO:0000256" key="4">
    <source>
        <dbReference type="ARBA" id="ARBA00022722"/>
    </source>
</evidence>
<evidence type="ECO:0000256" key="3">
    <source>
        <dbReference type="ARBA" id="ARBA00006958"/>
    </source>
</evidence>
<dbReference type="VEuPathDB" id="VectorBase:LOC119167348"/>
<dbReference type="GO" id="GO:0005634">
    <property type="term" value="C:nucleus"/>
    <property type="evidence" value="ECO:0007669"/>
    <property type="project" value="UniProtKB-SubCell"/>
</dbReference>
<accession>A0A9J6E595</accession>
<protein>
    <recommendedName>
        <fullName evidence="9">DDE Tnp4 domain-containing protein</fullName>
    </recommendedName>
</protein>
<sequence>MGDHTGEKARIASLVACLLALESEADAAKAAKERIKQQMLFSNSLLCALELSEKACDRSIWAFRRNERWFKGTVPHLGEQNFKQSFRVYPSTFRFIVESLRSELERQCTNMREAITPEKRVGIALYKLCSSAEDRTVANLFGVGRSTVNTLYRQFCEAVVAVLEHEWIKMVTPEEMARHIQEFEAVTGFRQGVGALDGCHFPISPPKEHATDYYNYKGWYSIILLALVDHRYRFRYIKVGAPGRCHDSHVFGFSQISNAIKGPLFKAPLATIAGTVVPPLILCDQAFSLAPSLMKPFGHRGKISESEKKFNYHLSSARRIVENAFGRLKARFRFTAKRMECHVGNARLVIRACCVLSNICEHFNDNVHPQWLNEVQQSDVDFPQPSCTTEAQVGNAADIRAALVDYYSQVN</sequence>
<dbReference type="GO" id="GO:0016787">
    <property type="term" value="F:hydrolase activity"/>
    <property type="evidence" value="ECO:0007669"/>
    <property type="project" value="UniProtKB-KW"/>
</dbReference>
<organism evidence="10 11">
    <name type="scientific">Rhipicephalus microplus</name>
    <name type="common">Cattle tick</name>
    <name type="synonym">Boophilus microplus</name>
    <dbReference type="NCBI Taxonomy" id="6941"/>
    <lineage>
        <taxon>Eukaryota</taxon>
        <taxon>Metazoa</taxon>
        <taxon>Ecdysozoa</taxon>
        <taxon>Arthropoda</taxon>
        <taxon>Chelicerata</taxon>
        <taxon>Arachnida</taxon>
        <taxon>Acari</taxon>
        <taxon>Parasitiformes</taxon>
        <taxon>Ixodida</taxon>
        <taxon>Ixodoidea</taxon>
        <taxon>Ixodidae</taxon>
        <taxon>Rhipicephalinae</taxon>
        <taxon>Rhipicephalus</taxon>
        <taxon>Boophilus</taxon>
    </lineage>
</organism>
<evidence type="ECO:0000256" key="2">
    <source>
        <dbReference type="ARBA" id="ARBA00004123"/>
    </source>
</evidence>
<dbReference type="InterPro" id="IPR027806">
    <property type="entry name" value="HARBI1_dom"/>
</dbReference>
<comment type="cofactor">
    <cofactor evidence="1">
        <name>a divalent metal cation</name>
        <dbReference type="ChEBI" id="CHEBI:60240"/>
    </cofactor>
</comment>
<dbReference type="Pfam" id="PF13359">
    <property type="entry name" value="DDE_Tnp_4"/>
    <property type="match status" value="1"/>
</dbReference>
<evidence type="ECO:0000313" key="10">
    <source>
        <dbReference type="EMBL" id="KAH8029256.1"/>
    </source>
</evidence>
<evidence type="ECO:0000256" key="8">
    <source>
        <dbReference type="SAM" id="SignalP"/>
    </source>
</evidence>
<feature type="signal peptide" evidence="8">
    <location>
        <begin position="1"/>
        <end position="27"/>
    </location>
</feature>
<evidence type="ECO:0000256" key="1">
    <source>
        <dbReference type="ARBA" id="ARBA00001968"/>
    </source>
</evidence>
<keyword evidence="6" id="KW-0378">Hydrolase</keyword>
<evidence type="ECO:0000256" key="7">
    <source>
        <dbReference type="ARBA" id="ARBA00023242"/>
    </source>
</evidence>
<keyword evidence="8" id="KW-0732">Signal</keyword>
<proteinExistence type="inferred from homology"/>
<keyword evidence="11" id="KW-1185">Reference proteome</keyword>
<keyword evidence="7" id="KW-0539">Nucleus</keyword>
<comment type="caution">
    <text evidence="10">The sequence shown here is derived from an EMBL/GenBank/DDBJ whole genome shotgun (WGS) entry which is preliminary data.</text>
</comment>
<name>A0A9J6E595_RHIMP</name>
<feature type="domain" description="DDE Tnp4" evidence="9">
    <location>
        <begin position="196"/>
        <end position="358"/>
    </location>
</feature>
<gene>
    <name evidence="10" type="ORF">HPB51_024646</name>
</gene>
<evidence type="ECO:0000313" key="11">
    <source>
        <dbReference type="Proteomes" id="UP000821866"/>
    </source>
</evidence>
<evidence type="ECO:0000256" key="6">
    <source>
        <dbReference type="ARBA" id="ARBA00022801"/>
    </source>
</evidence>
<comment type="subcellular location">
    <subcellularLocation>
        <location evidence="2">Nucleus</location>
    </subcellularLocation>
</comment>
<dbReference type="Proteomes" id="UP000821866">
    <property type="component" value="Chromosome 4"/>
</dbReference>
<reference evidence="10" key="2">
    <citation type="submission" date="2021-09" db="EMBL/GenBank/DDBJ databases">
        <authorList>
            <person name="Jia N."/>
            <person name="Wang J."/>
            <person name="Shi W."/>
            <person name="Du L."/>
            <person name="Sun Y."/>
            <person name="Zhan W."/>
            <person name="Jiang J."/>
            <person name="Wang Q."/>
            <person name="Zhang B."/>
            <person name="Ji P."/>
            <person name="Sakyi L.B."/>
            <person name="Cui X."/>
            <person name="Yuan T."/>
            <person name="Jiang B."/>
            <person name="Yang W."/>
            <person name="Lam T.T.-Y."/>
            <person name="Chang Q."/>
            <person name="Ding S."/>
            <person name="Wang X."/>
            <person name="Zhu J."/>
            <person name="Ruan X."/>
            <person name="Zhao L."/>
            <person name="Wei J."/>
            <person name="Que T."/>
            <person name="Du C."/>
            <person name="Cheng J."/>
            <person name="Dai P."/>
            <person name="Han X."/>
            <person name="Huang E."/>
            <person name="Gao Y."/>
            <person name="Liu J."/>
            <person name="Shao H."/>
            <person name="Ye R."/>
            <person name="Li L."/>
            <person name="Wei W."/>
            <person name="Wang X."/>
            <person name="Wang C."/>
            <person name="Huo Q."/>
            <person name="Li W."/>
            <person name="Guo W."/>
            <person name="Chen H."/>
            <person name="Chen S."/>
            <person name="Zhou L."/>
            <person name="Zhou L."/>
            <person name="Ni X."/>
            <person name="Tian J."/>
            <person name="Zhou Y."/>
            <person name="Sheng Y."/>
            <person name="Liu T."/>
            <person name="Pan Y."/>
            <person name="Xia L."/>
            <person name="Li J."/>
            <person name="Zhao F."/>
            <person name="Cao W."/>
        </authorList>
    </citation>
    <scope>NUCLEOTIDE SEQUENCE</scope>
    <source>
        <strain evidence="10">Rmic-2018</strain>
        <tissue evidence="10">Larvae</tissue>
    </source>
</reference>
<dbReference type="PANTHER" id="PTHR22930">
    <property type="match status" value="1"/>
</dbReference>
<comment type="similarity">
    <text evidence="3">Belongs to the HARBI1 family.</text>
</comment>
<dbReference type="GO" id="GO:0004518">
    <property type="term" value="F:nuclease activity"/>
    <property type="evidence" value="ECO:0007669"/>
    <property type="project" value="UniProtKB-KW"/>
</dbReference>
<reference evidence="10" key="1">
    <citation type="journal article" date="2020" name="Cell">
        <title>Large-Scale Comparative Analyses of Tick Genomes Elucidate Their Genetic Diversity and Vector Capacities.</title>
        <authorList>
            <consortium name="Tick Genome and Microbiome Consortium (TIGMIC)"/>
            <person name="Jia N."/>
            <person name="Wang J."/>
            <person name="Shi W."/>
            <person name="Du L."/>
            <person name="Sun Y."/>
            <person name="Zhan W."/>
            <person name="Jiang J.F."/>
            <person name="Wang Q."/>
            <person name="Zhang B."/>
            <person name="Ji P."/>
            <person name="Bell-Sakyi L."/>
            <person name="Cui X.M."/>
            <person name="Yuan T.T."/>
            <person name="Jiang B.G."/>
            <person name="Yang W.F."/>
            <person name="Lam T.T."/>
            <person name="Chang Q.C."/>
            <person name="Ding S.J."/>
            <person name="Wang X.J."/>
            <person name="Zhu J.G."/>
            <person name="Ruan X.D."/>
            <person name="Zhao L."/>
            <person name="Wei J.T."/>
            <person name="Ye R.Z."/>
            <person name="Que T.C."/>
            <person name="Du C.H."/>
            <person name="Zhou Y.H."/>
            <person name="Cheng J.X."/>
            <person name="Dai P.F."/>
            <person name="Guo W.B."/>
            <person name="Han X.H."/>
            <person name="Huang E.J."/>
            <person name="Li L.F."/>
            <person name="Wei W."/>
            <person name="Gao Y.C."/>
            <person name="Liu J.Z."/>
            <person name="Shao H.Z."/>
            <person name="Wang X."/>
            <person name="Wang C.C."/>
            <person name="Yang T.C."/>
            <person name="Huo Q.B."/>
            <person name="Li W."/>
            <person name="Chen H.Y."/>
            <person name="Chen S.E."/>
            <person name="Zhou L.G."/>
            <person name="Ni X.B."/>
            <person name="Tian J.H."/>
            <person name="Sheng Y."/>
            <person name="Liu T."/>
            <person name="Pan Y.S."/>
            <person name="Xia L.Y."/>
            <person name="Li J."/>
            <person name="Zhao F."/>
            <person name="Cao W.C."/>
        </authorList>
    </citation>
    <scope>NUCLEOTIDE SEQUENCE</scope>
    <source>
        <strain evidence="10">Rmic-2018</strain>
    </source>
</reference>
<evidence type="ECO:0000259" key="9">
    <source>
        <dbReference type="Pfam" id="PF13359"/>
    </source>
</evidence>
<dbReference type="AlphaFoldDB" id="A0A9J6E595"/>
<evidence type="ECO:0000256" key="5">
    <source>
        <dbReference type="ARBA" id="ARBA00022723"/>
    </source>
</evidence>
<dbReference type="InterPro" id="IPR045249">
    <property type="entry name" value="HARBI1-like"/>
</dbReference>